<protein>
    <submittedName>
        <fullName evidence="3">Histidine kinase</fullName>
    </submittedName>
</protein>
<comment type="caution">
    <text evidence="3">The sequence shown here is derived from an EMBL/GenBank/DDBJ whole genome shotgun (WGS) entry which is preliminary data.</text>
</comment>
<dbReference type="InterPro" id="IPR011110">
    <property type="entry name" value="Reg_prop"/>
</dbReference>
<feature type="domain" description="Signal transduction histidine kinase internal region" evidence="1">
    <location>
        <begin position="808"/>
        <end position="887"/>
    </location>
</feature>
<dbReference type="Gene3D" id="3.30.565.10">
    <property type="entry name" value="Histidine kinase-like ATPase, C-terminal domain"/>
    <property type="match status" value="1"/>
</dbReference>
<keyword evidence="3" id="KW-0418">Kinase</keyword>
<keyword evidence="3" id="KW-0808">Transferase</keyword>
<gene>
    <name evidence="3" type="ORF">NCI00_08855</name>
</gene>
<keyword evidence="4" id="KW-1185">Reference proteome</keyword>
<evidence type="ECO:0000259" key="1">
    <source>
        <dbReference type="Pfam" id="PF06580"/>
    </source>
</evidence>
<dbReference type="InterPro" id="IPR015943">
    <property type="entry name" value="WD40/YVTN_repeat-like_dom_sf"/>
</dbReference>
<dbReference type="GO" id="GO:0016301">
    <property type="term" value="F:kinase activity"/>
    <property type="evidence" value="ECO:0007669"/>
    <property type="project" value="UniProtKB-KW"/>
</dbReference>
<feature type="domain" description="Two component regulator three Y" evidence="2">
    <location>
        <begin position="696"/>
        <end position="759"/>
    </location>
</feature>
<dbReference type="InterPro" id="IPR010559">
    <property type="entry name" value="Sig_transdc_His_kin_internal"/>
</dbReference>
<dbReference type="PANTHER" id="PTHR34220:SF7">
    <property type="entry name" value="SENSOR HISTIDINE KINASE YPDA"/>
    <property type="match status" value="1"/>
</dbReference>
<dbReference type="Pfam" id="PF07495">
    <property type="entry name" value="Y_Y_Y"/>
    <property type="match status" value="1"/>
</dbReference>
<dbReference type="EMBL" id="JAMZEL010000002">
    <property type="protein sequence ID" value="MCP1382530.1"/>
    <property type="molecule type" value="Genomic_DNA"/>
</dbReference>
<accession>A0ABT1FL89</accession>
<dbReference type="RefSeq" id="WP_253526776.1">
    <property type="nucleotide sequence ID" value="NZ_JAMZEL010000002.1"/>
</dbReference>
<evidence type="ECO:0000313" key="4">
    <source>
        <dbReference type="Proteomes" id="UP001204772"/>
    </source>
</evidence>
<evidence type="ECO:0000259" key="2">
    <source>
        <dbReference type="Pfam" id="PF07495"/>
    </source>
</evidence>
<dbReference type="Pfam" id="PF07494">
    <property type="entry name" value="Reg_prop"/>
    <property type="match status" value="2"/>
</dbReference>
<dbReference type="InterPro" id="IPR036890">
    <property type="entry name" value="HATPase_C_sf"/>
</dbReference>
<dbReference type="Gene3D" id="2.130.10.10">
    <property type="entry name" value="YVTN repeat-like/Quinoprotein amine dehydrogenase"/>
    <property type="match status" value="2"/>
</dbReference>
<dbReference type="SUPFAM" id="SSF63829">
    <property type="entry name" value="Calcium-dependent phosphotriesterase"/>
    <property type="match status" value="3"/>
</dbReference>
<dbReference type="InterPro" id="IPR013783">
    <property type="entry name" value="Ig-like_fold"/>
</dbReference>
<dbReference type="Gene3D" id="2.60.40.10">
    <property type="entry name" value="Immunoglobulins"/>
    <property type="match status" value="1"/>
</dbReference>
<dbReference type="Proteomes" id="UP001204772">
    <property type="component" value="Unassembled WGS sequence"/>
</dbReference>
<reference evidence="3 4" key="1">
    <citation type="submission" date="2022-06" db="EMBL/GenBank/DDBJ databases">
        <title>Runella sp. S5 genome sequencing.</title>
        <authorList>
            <person name="Park S."/>
        </authorList>
    </citation>
    <scope>NUCLEOTIDE SEQUENCE [LARGE SCALE GENOMIC DNA]</scope>
    <source>
        <strain evidence="3 4">S5</strain>
    </source>
</reference>
<proteinExistence type="predicted"/>
<organism evidence="3 4">
    <name type="scientific">Runella salmonicolor</name>
    <dbReference type="NCBI Taxonomy" id="2950278"/>
    <lineage>
        <taxon>Bacteria</taxon>
        <taxon>Pseudomonadati</taxon>
        <taxon>Bacteroidota</taxon>
        <taxon>Cytophagia</taxon>
        <taxon>Cytophagales</taxon>
        <taxon>Spirosomataceae</taxon>
        <taxon>Runella</taxon>
    </lineage>
</organism>
<dbReference type="Pfam" id="PF06580">
    <property type="entry name" value="His_kinase"/>
    <property type="match status" value="1"/>
</dbReference>
<dbReference type="InterPro" id="IPR011123">
    <property type="entry name" value="Y_Y_Y"/>
</dbReference>
<evidence type="ECO:0000313" key="3">
    <source>
        <dbReference type="EMBL" id="MCP1382530.1"/>
    </source>
</evidence>
<dbReference type="SUPFAM" id="SSF55874">
    <property type="entry name" value="ATPase domain of HSP90 chaperone/DNA topoisomerase II/histidine kinase"/>
    <property type="match status" value="1"/>
</dbReference>
<dbReference type="PANTHER" id="PTHR34220">
    <property type="entry name" value="SENSOR HISTIDINE KINASE YPDA"/>
    <property type="match status" value="1"/>
</dbReference>
<name>A0ABT1FL89_9BACT</name>
<dbReference type="InterPro" id="IPR050640">
    <property type="entry name" value="Bact_2-comp_sensor_kinase"/>
</dbReference>
<sequence>MPKYLLFLLVGNMGVFGQAPLQLSFHHLTREEGLSNNNVFFMHRDSRGFLWLGTHNGLNRFDGTKCRVYKPSNSNLRGVDINNIVEDSKGNLWVGSNEGLNFYHRQTDQFKFIELPFGKGTTMAFPYHIDHLGRVWMGLSGIKNTGLYVYEPDSEKFTFVTNEVSITLPRSYTPPFEELKTFYSGGKNNVGITKVSLKNTKVTKVEYFFDGTKQPAKTNVGEYIIVENDSILWQTGDYNALTRLNIQSGTTENFKTYERQPVSYLTRGVRYKNRLLFGSNVGLYVFDLAQKKFVQRLQHSASKPDGLAANMAESIYLDNEGNLFVAQAGFGVDYTNLNRIQSAHWLTADQITTLGLPDNHVASLVRWRDHSYLNLQSGGAVELDAQGRFINYYKGKFTLLADTKERIWFLNGNGVEVFDPAGKKSLQLPFNDHKAMIGGAGFMVETLPGHYLFSGNGLWEIVETKGAFSINSVAAIANEKFVGCHPMYYDASTKQVFLSVNWWSGIVVLSRQSDTWKVVHRRLDFPFRVHWFAAAMPSDSLWFCTNRGLALVNKRTLGYQLLTEKDGLPDNAVTNLVPEPNGNHWLVTNRGIAHFDRIKNEYLNFTSREGANSKEYDWYGNFLLPDGRAVFGGNNGVTVIDPQANDTYNVRPKVQITGLYAHEKPLVTHTYIGETPEIELQPDQNSFALDLSGIEYGFPQKVKLRYQLEGVDGEWITTPNPTTVRYADLREGKYRFAVRATDEAGKISSEMRTLNVVIHAPFWRSPWFRALLVFTLMGVGYVFYRLRISQIRAEVKYKEEIKRVKAEAEIMALRSQMNPHFIFNCMNTIDSYIMLNKTSQASDFLQKFSRLIRMILENSRQEFIPIAQELEALELYIQLEQERSNGKFNYEISLDPRLNQRQYLIPSTLFQPLVENAILHGLRHKKGESAELYIHLKMGDEQLISNIIDNGIGRKASSKVNAFKKYQTQSLGTALTEERIRKLNDLYPDKTSLKIKDIQFENDTGTIVELRLPLLTLQTLKQHDNGSLD</sequence>